<keyword evidence="1" id="KW-0472">Membrane</keyword>
<keyword evidence="1" id="KW-0812">Transmembrane</keyword>
<dbReference type="AlphaFoldDB" id="F7R069"/>
<feature type="transmembrane region" description="Helical" evidence="1">
    <location>
        <begin position="34"/>
        <end position="53"/>
    </location>
</feature>
<keyword evidence="1" id="KW-1133">Transmembrane helix</keyword>
<feature type="transmembrane region" description="Helical" evidence="1">
    <location>
        <begin position="195"/>
        <end position="220"/>
    </location>
</feature>
<feature type="transmembrane region" description="Helical" evidence="1">
    <location>
        <begin position="12"/>
        <end position="28"/>
    </location>
</feature>
<protein>
    <submittedName>
        <fullName evidence="2">Putative membrane protein</fullName>
    </submittedName>
</protein>
<evidence type="ECO:0000313" key="3">
    <source>
        <dbReference type="Proteomes" id="UP000002971"/>
    </source>
</evidence>
<dbReference type="Pfam" id="PF07099">
    <property type="entry name" value="DUF1361"/>
    <property type="match status" value="1"/>
</dbReference>
<dbReference type="Proteomes" id="UP000002971">
    <property type="component" value="Unassembled WGS sequence"/>
</dbReference>
<evidence type="ECO:0000313" key="2">
    <source>
        <dbReference type="EMBL" id="EGM51684.1"/>
    </source>
</evidence>
<feature type="transmembrane region" description="Helical" evidence="1">
    <location>
        <begin position="62"/>
        <end position="82"/>
    </location>
</feature>
<dbReference type="EMBL" id="AFOJ01000005">
    <property type="protein sequence ID" value="EGM51684.1"/>
    <property type="molecule type" value="Genomic_DNA"/>
</dbReference>
<name>F7R069_9LACO</name>
<dbReference type="InterPro" id="IPR009793">
    <property type="entry name" value="DUF1361"/>
</dbReference>
<reference evidence="2 3" key="1">
    <citation type="journal article" date="2011" name="J. Bacteriol.">
        <title>Genome Sequence of Lactobacillus ruminis SPM0211, Isolated from a Fecal Sample from a Healthy Korean.</title>
        <authorList>
            <person name="Lee S."/>
            <person name="Cho Y.J."/>
            <person name="Lee A.H."/>
            <person name="Chun J."/>
            <person name="Ha N.J."/>
            <person name="Ko G."/>
        </authorList>
    </citation>
    <scope>NUCLEOTIDE SEQUENCE [LARGE SCALE GENOMIC DNA]</scope>
    <source>
        <strain evidence="2 3">SPM0211</strain>
    </source>
</reference>
<sequence length="230" mass="27247">MVKKVSKRFKWVVRTAFFIYIIYAYLTIYRQGNFFSFLVLNTFLAYLPVEISFHMNESQPKIIYWLLFVCWLLFYPNAPYVLTDLFHLARMNPYDPATGLMKFDLHLWLYFTNLVISALACCLMGVWSLEYVTQTLQVRFRKPGLGWRTIIVTVLTIFSSVGVYVGRFLRLHTAYLFLDPGFVIKELITMWSPRMLAFVFMMFLLQMTVWVSITIGRITITNFDSKYNLQ</sequence>
<proteinExistence type="predicted"/>
<gene>
    <name evidence="2" type="ORF">LRU_01198</name>
</gene>
<accession>F7R069</accession>
<evidence type="ECO:0000256" key="1">
    <source>
        <dbReference type="SAM" id="Phobius"/>
    </source>
</evidence>
<organism evidence="2 3">
    <name type="scientific">Ligilactobacillus ruminis SPM0211</name>
    <dbReference type="NCBI Taxonomy" id="1040964"/>
    <lineage>
        <taxon>Bacteria</taxon>
        <taxon>Bacillati</taxon>
        <taxon>Bacillota</taxon>
        <taxon>Bacilli</taxon>
        <taxon>Lactobacillales</taxon>
        <taxon>Lactobacillaceae</taxon>
        <taxon>Ligilactobacillus</taxon>
    </lineage>
</organism>
<comment type="caution">
    <text evidence="2">The sequence shown here is derived from an EMBL/GenBank/DDBJ whole genome shotgun (WGS) entry which is preliminary data.</text>
</comment>
<feature type="transmembrane region" description="Helical" evidence="1">
    <location>
        <begin position="107"/>
        <end position="129"/>
    </location>
</feature>
<feature type="transmembrane region" description="Helical" evidence="1">
    <location>
        <begin position="150"/>
        <end position="169"/>
    </location>
</feature>